<feature type="compositionally biased region" description="Pro residues" evidence="1">
    <location>
        <begin position="84"/>
        <end position="106"/>
    </location>
</feature>
<dbReference type="Proteomes" id="UP000295361">
    <property type="component" value="Unassembled WGS sequence"/>
</dbReference>
<dbReference type="EMBL" id="SNXS01000002">
    <property type="protein sequence ID" value="TDP73127.1"/>
    <property type="molecule type" value="Genomic_DNA"/>
</dbReference>
<feature type="chain" id="PRO_5020941314" evidence="2">
    <location>
        <begin position="24"/>
        <end position="173"/>
    </location>
</feature>
<evidence type="ECO:0000313" key="3">
    <source>
        <dbReference type="EMBL" id="TDP73127.1"/>
    </source>
</evidence>
<protein>
    <submittedName>
        <fullName evidence="3">Uncharacterized protein</fullName>
    </submittedName>
</protein>
<accession>A0A4R6QQW0</accession>
<evidence type="ECO:0000256" key="1">
    <source>
        <dbReference type="SAM" id="MobiDB-lite"/>
    </source>
</evidence>
<gene>
    <name evidence="3" type="ORF">DES47_102873</name>
</gene>
<keyword evidence="4" id="KW-1185">Reference proteome</keyword>
<comment type="caution">
    <text evidence="3">The sequence shown here is derived from an EMBL/GenBank/DDBJ whole genome shotgun (WGS) entry which is preliminary data.</text>
</comment>
<organism evidence="3 4">
    <name type="scientific">Roseateles toxinivorans</name>
    <dbReference type="NCBI Taxonomy" id="270368"/>
    <lineage>
        <taxon>Bacteria</taxon>
        <taxon>Pseudomonadati</taxon>
        <taxon>Pseudomonadota</taxon>
        <taxon>Betaproteobacteria</taxon>
        <taxon>Burkholderiales</taxon>
        <taxon>Sphaerotilaceae</taxon>
        <taxon>Roseateles</taxon>
    </lineage>
</organism>
<proteinExistence type="predicted"/>
<keyword evidence="2" id="KW-0732">Signal</keyword>
<name>A0A4R6QQW0_9BURK</name>
<feature type="signal peptide" evidence="2">
    <location>
        <begin position="1"/>
        <end position="23"/>
    </location>
</feature>
<feature type="compositionally biased region" description="Low complexity" evidence="1">
    <location>
        <begin position="43"/>
        <end position="57"/>
    </location>
</feature>
<feature type="region of interest" description="Disordered" evidence="1">
    <location>
        <begin position="34"/>
        <end position="108"/>
    </location>
</feature>
<dbReference type="InParanoid" id="A0A4R6QQW0"/>
<sequence length="173" mass="17925">MKPRQLALGAGLAATLAATVWLAMSPEEETVVATAGARRDAAPRAAAASTPAAKPAASNWPIRLVAPPREAWAPPTDPLFAAWSPPPPPPPPPAPPPPPPPPPRAPNFPYQLMGRMEEGGVAQALLSGPLRSFGVRAGDVIDGQWRVEQVGATGVKLVWIPGGLPQTLSFKPS</sequence>
<dbReference type="OrthoDB" id="9182900at2"/>
<evidence type="ECO:0000256" key="2">
    <source>
        <dbReference type="SAM" id="SignalP"/>
    </source>
</evidence>
<dbReference type="AlphaFoldDB" id="A0A4R6QQW0"/>
<reference evidence="3 4" key="1">
    <citation type="submission" date="2019-03" db="EMBL/GenBank/DDBJ databases">
        <title>Genomic Encyclopedia of Type Strains, Phase IV (KMG-IV): sequencing the most valuable type-strain genomes for metagenomic binning, comparative biology and taxonomic classification.</title>
        <authorList>
            <person name="Goeker M."/>
        </authorList>
    </citation>
    <scope>NUCLEOTIDE SEQUENCE [LARGE SCALE GENOMIC DNA]</scope>
    <source>
        <strain evidence="3 4">DSM 16998</strain>
    </source>
</reference>
<dbReference type="RefSeq" id="WP_133700531.1">
    <property type="nucleotide sequence ID" value="NZ_SNXS01000002.1"/>
</dbReference>
<evidence type="ECO:0000313" key="4">
    <source>
        <dbReference type="Proteomes" id="UP000295361"/>
    </source>
</evidence>